<evidence type="ECO:0000256" key="6">
    <source>
        <dbReference type="ARBA" id="ARBA00022989"/>
    </source>
</evidence>
<dbReference type="InterPro" id="IPR037294">
    <property type="entry name" value="ABC_BtuC-like"/>
</dbReference>
<comment type="caution">
    <text evidence="9">The sequence shown here is derived from an EMBL/GenBank/DDBJ whole genome shotgun (WGS) entry which is preliminary data.</text>
</comment>
<organism evidence="9 10">
    <name type="scientific">Paenibacillus glycinis</name>
    <dbReference type="NCBI Taxonomy" id="2697035"/>
    <lineage>
        <taxon>Bacteria</taxon>
        <taxon>Bacillati</taxon>
        <taxon>Bacillota</taxon>
        <taxon>Bacilli</taxon>
        <taxon>Bacillales</taxon>
        <taxon>Paenibacillaceae</taxon>
        <taxon>Paenibacillus</taxon>
    </lineage>
</organism>
<proteinExistence type="inferred from homology"/>
<feature type="transmembrane region" description="Helical" evidence="8">
    <location>
        <begin position="157"/>
        <end position="178"/>
    </location>
</feature>
<keyword evidence="7 8" id="KW-0472">Membrane</keyword>
<keyword evidence="10" id="KW-1185">Reference proteome</keyword>
<feature type="transmembrane region" description="Helical" evidence="8">
    <location>
        <begin position="281"/>
        <end position="304"/>
    </location>
</feature>
<accession>A0ABW9XXH2</accession>
<feature type="transmembrane region" description="Helical" evidence="8">
    <location>
        <begin position="349"/>
        <end position="366"/>
    </location>
</feature>
<name>A0ABW9XXH2_9BACL</name>
<dbReference type="SUPFAM" id="SSF81345">
    <property type="entry name" value="ABC transporter involved in vitamin B12 uptake, BtuC"/>
    <property type="match status" value="1"/>
</dbReference>
<evidence type="ECO:0000256" key="4">
    <source>
        <dbReference type="ARBA" id="ARBA00022475"/>
    </source>
</evidence>
<comment type="similarity">
    <text evidence="2">Belongs to the binding-protein-dependent transport system permease family. FecCD subfamily.</text>
</comment>
<evidence type="ECO:0000313" key="9">
    <source>
        <dbReference type="EMBL" id="NBD27123.1"/>
    </source>
</evidence>
<evidence type="ECO:0000256" key="1">
    <source>
        <dbReference type="ARBA" id="ARBA00004651"/>
    </source>
</evidence>
<evidence type="ECO:0000256" key="5">
    <source>
        <dbReference type="ARBA" id="ARBA00022692"/>
    </source>
</evidence>
<dbReference type="PANTHER" id="PTHR30472:SF58">
    <property type="entry name" value="IRON(3+)-HYDROXAMATE IMPORT SYSTEM PERMEASE PROTEIN FHUB"/>
    <property type="match status" value="1"/>
</dbReference>
<keyword evidence="4" id="KW-1003">Cell membrane</keyword>
<dbReference type="PANTHER" id="PTHR30472">
    <property type="entry name" value="FERRIC ENTEROBACTIN TRANSPORT SYSTEM PERMEASE PROTEIN"/>
    <property type="match status" value="1"/>
</dbReference>
<sequence>MFLFDTDWRFNIVKSIAQHHPQHDPAEASREDPAEALNQIYSRPRTAMLVIFFGLLLLAAGVGISVSFGAADIGFLTVWEAVFRYNPDLTSHQIIQELRLPRVLGCVMVGASFGVSGAIMQGMTRNPLADSGLLGLNAGAGFALAICFAFFPGLPYTYLILFSFVGAALSAVIVFALGSVAKGGLTPVRLVLAGVTLSALFTAFSEGLQLYFRIGQDMAFWFAGGVAGTRWMHLKIMSPWIGLALAGAIALSRSVTLLSLGEDIAKGLGLRSGPVKAACTVIVVVLAGSAVSVVGAVSFVGLLAPHVARKLVGIDYRWIIPASGVLGAVLVTFADLAARTVHPPYETPIGALIALIGVPFFLYLANKERREL</sequence>
<gene>
    <name evidence="9" type="ORF">GT019_24895</name>
</gene>
<keyword evidence="3" id="KW-0813">Transport</keyword>
<dbReference type="Proteomes" id="UP000665561">
    <property type="component" value="Unassembled WGS sequence"/>
</dbReference>
<dbReference type="Gene3D" id="1.10.3470.10">
    <property type="entry name" value="ABC transporter involved in vitamin B12 uptake, BtuC"/>
    <property type="match status" value="1"/>
</dbReference>
<feature type="transmembrane region" description="Helical" evidence="8">
    <location>
        <begin position="99"/>
        <end position="120"/>
    </location>
</feature>
<evidence type="ECO:0000256" key="2">
    <source>
        <dbReference type="ARBA" id="ARBA00007935"/>
    </source>
</evidence>
<evidence type="ECO:0000256" key="7">
    <source>
        <dbReference type="ARBA" id="ARBA00023136"/>
    </source>
</evidence>
<feature type="transmembrane region" description="Helical" evidence="8">
    <location>
        <begin position="316"/>
        <end position="337"/>
    </location>
</feature>
<feature type="transmembrane region" description="Helical" evidence="8">
    <location>
        <begin position="190"/>
        <end position="212"/>
    </location>
</feature>
<evidence type="ECO:0000313" key="10">
    <source>
        <dbReference type="Proteomes" id="UP000665561"/>
    </source>
</evidence>
<dbReference type="InterPro" id="IPR000522">
    <property type="entry name" value="ABC_transptr_permease_BtuC"/>
</dbReference>
<comment type="subcellular location">
    <subcellularLocation>
        <location evidence="1">Cell membrane</location>
        <topology evidence="1">Multi-pass membrane protein</topology>
    </subcellularLocation>
</comment>
<keyword evidence="5 8" id="KW-0812">Transmembrane</keyword>
<protein>
    <submittedName>
        <fullName evidence="9">Iron chelate uptake ABC transporter family permease subunit</fullName>
    </submittedName>
</protein>
<evidence type="ECO:0000256" key="3">
    <source>
        <dbReference type="ARBA" id="ARBA00022448"/>
    </source>
</evidence>
<dbReference type="Pfam" id="PF01032">
    <property type="entry name" value="FecCD"/>
    <property type="match status" value="1"/>
</dbReference>
<evidence type="ECO:0000256" key="8">
    <source>
        <dbReference type="SAM" id="Phobius"/>
    </source>
</evidence>
<dbReference type="EMBL" id="JAAAMV010000025">
    <property type="protein sequence ID" value="NBD27123.1"/>
    <property type="molecule type" value="Genomic_DNA"/>
</dbReference>
<reference evidence="9 10" key="1">
    <citation type="submission" date="2020-01" db="EMBL/GenBank/DDBJ databases">
        <title>Paenibacillus soybeanensis sp. nov. isolated from the nodules of soybean (Glycine max(L.) Merr).</title>
        <authorList>
            <person name="Wang H."/>
        </authorList>
    </citation>
    <scope>NUCLEOTIDE SEQUENCE [LARGE SCALE GENOMIC DNA]</scope>
    <source>
        <strain evidence="9 10">T1</strain>
    </source>
</reference>
<feature type="transmembrane region" description="Helical" evidence="8">
    <location>
        <begin position="132"/>
        <end position="151"/>
    </location>
</feature>
<dbReference type="CDD" id="cd06550">
    <property type="entry name" value="TM_ABC_iron-siderophores_like"/>
    <property type="match status" value="1"/>
</dbReference>
<keyword evidence="6 8" id="KW-1133">Transmembrane helix</keyword>
<feature type="transmembrane region" description="Helical" evidence="8">
    <location>
        <begin position="240"/>
        <end position="261"/>
    </location>
</feature>
<feature type="transmembrane region" description="Helical" evidence="8">
    <location>
        <begin position="49"/>
        <end position="79"/>
    </location>
</feature>